<dbReference type="InterPro" id="IPR001930">
    <property type="entry name" value="Peptidase_M1"/>
</dbReference>
<organism evidence="18 19">
    <name type="scientific">Novosphingobium mathurense</name>
    <dbReference type="NCBI Taxonomy" id="428990"/>
    <lineage>
        <taxon>Bacteria</taxon>
        <taxon>Pseudomonadati</taxon>
        <taxon>Pseudomonadota</taxon>
        <taxon>Alphaproteobacteria</taxon>
        <taxon>Sphingomonadales</taxon>
        <taxon>Sphingomonadaceae</taxon>
        <taxon>Novosphingobium</taxon>
    </lineage>
</organism>
<evidence type="ECO:0000256" key="7">
    <source>
        <dbReference type="ARBA" id="ARBA00022670"/>
    </source>
</evidence>
<dbReference type="Gene3D" id="2.60.40.1840">
    <property type="match status" value="1"/>
</dbReference>
<evidence type="ECO:0000313" key="19">
    <source>
        <dbReference type="Proteomes" id="UP000190989"/>
    </source>
</evidence>
<dbReference type="GO" id="GO:0008270">
    <property type="term" value="F:zinc ion binding"/>
    <property type="evidence" value="ECO:0007669"/>
    <property type="project" value="InterPro"/>
</dbReference>
<dbReference type="GO" id="GO:0006508">
    <property type="term" value="P:proteolysis"/>
    <property type="evidence" value="ECO:0007669"/>
    <property type="project" value="UniProtKB-UniRule"/>
</dbReference>
<comment type="similarity">
    <text evidence="3">Belongs to the peptidase M1 family.</text>
</comment>
<dbReference type="NCBIfam" id="TIGR02414">
    <property type="entry name" value="pepN_proteo"/>
    <property type="match status" value="1"/>
</dbReference>
<dbReference type="Pfam" id="PF01433">
    <property type="entry name" value="Peptidase_M1"/>
    <property type="match status" value="1"/>
</dbReference>
<evidence type="ECO:0000256" key="12">
    <source>
        <dbReference type="NCBIfam" id="TIGR02414"/>
    </source>
</evidence>
<dbReference type="PANTHER" id="PTHR46322:SF1">
    <property type="entry name" value="PUROMYCIN-SENSITIVE AMINOPEPTIDASE"/>
    <property type="match status" value="1"/>
</dbReference>
<evidence type="ECO:0000256" key="11">
    <source>
        <dbReference type="ARBA" id="ARBA00023049"/>
    </source>
</evidence>
<feature type="domain" description="Peptidase M1 alanyl aminopeptidase Ig-like fold" evidence="15">
    <location>
        <begin position="467"/>
        <end position="557"/>
    </location>
</feature>
<comment type="catalytic activity">
    <reaction evidence="1">
        <text>Release of an N-terminal amino acid, Xaa-|-Yaa- from a peptide, amide or arylamide. Xaa is preferably Ala, but may be most amino acids including Pro (slow action). When a terminal hydrophobic residue is followed by a prolyl residue, the two may be released as an intact Xaa-Pro dipeptide.</text>
        <dbReference type="EC" id="3.4.11.2"/>
    </reaction>
</comment>
<dbReference type="InterPro" id="IPR027268">
    <property type="entry name" value="Peptidase_M4/M1_CTD_sf"/>
</dbReference>
<sequence>MDIASTPADSEANMQVADAAPPPQAPPVIHREDYLPPAWLVPQIALDFALGVDETHVTSRLSVQRNPDGNGSDVLRLNGDQIAPLAVRVDGEAINDWRLDGPDLLIELHGDAHAIEIETLIKPIANSQLMGLYASNGMLCTQCEAEGFRRITFFPDRPDVLSVYSVRMAGDKAAFPILLSNGNCTAQGDGENGTHWAEWQDPWPKPSYLFALVAGDLVANSAAFTTRSGRKVALNIWVRPGDESRTQHALDSLIASMKWDEEAFGREYDLDLFNVVAVSDFNMGAMENKGLNIFNTRYVLAEPDTATDADYDAIEGVIGHEYFHNWSGNRITCRDWFQLSLKEGFTVLRDQLFSADMGSEPVKRIEDVRVLRSAQFPEDSGPLAHPIRPDSYQEISNFYTATVYNKGAEVIRMMRTMAGPERFRKGTDLYFERHDGEAATCEDFIKAIEEGAGLDLAQFRLWYSQAGTPQVQVRMVHEDNGVTLTASQAVPSTPGQAMKQPMPIPLRIALFDRETSSHDGERLIVLDKASDSFRFEGYAKAPVLSVNRGFSAPIALDVERPVDDLVFLAANDDDPFARYEAMQSLVVRHLIAAVSGNMGAASLAAERNAVKRAFAAVLDDVALDDLMRGELLMLPPVSYLAEQLLVADPSALYEAREDLKAWLGRELSASLRTLHDRVSAVPYSRDAGARGARKCKAQALIYIAAADPAEGARRADTQYWAADNMTDRQSALSVLCGLDVAERQQALDDFHKRYAGNALVIDKWFALQAGSTHPLVLDHIRDLALHPDFTMSNPNRVRALYMTAALNPKAFHDVGGEGYRTIGELIRRLDPINPQTAARFVPALGRWRRIESERAHLMKAELEKIAAAPDLSRDVREQVTKSLG</sequence>
<feature type="domain" description="Peptidase M1 membrane alanine aminopeptidase" evidence="14">
    <location>
        <begin position="249"/>
        <end position="459"/>
    </location>
</feature>
<dbReference type="EMBL" id="FVZE01000002">
    <property type="protein sequence ID" value="SLJ94004.1"/>
    <property type="molecule type" value="Genomic_DNA"/>
</dbReference>
<evidence type="ECO:0000259" key="14">
    <source>
        <dbReference type="Pfam" id="PF01433"/>
    </source>
</evidence>
<dbReference type="Pfam" id="PF17900">
    <property type="entry name" value="Peptidase_M1_N"/>
    <property type="match status" value="1"/>
</dbReference>
<feature type="region of interest" description="Disordered" evidence="13">
    <location>
        <begin position="1"/>
        <end position="29"/>
    </location>
</feature>
<evidence type="ECO:0000256" key="1">
    <source>
        <dbReference type="ARBA" id="ARBA00000098"/>
    </source>
</evidence>
<dbReference type="PANTHER" id="PTHR46322">
    <property type="entry name" value="PUROMYCIN-SENSITIVE AMINOPEPTIDASE"/>
    <property type="match status" value="1"/>
</dbReference>
<accession>A0A1U6HE07</accession>
<dbReference type="InterPro" id="IPR035414">
    <property type="entry name" value="Peptidase_M1_pepN_Ig-like"/>
</dbReference>
<dbReference type="Gene3D" id="1.10.390.10">
    <property type="entry name" value="Neutral Protease Domain 2"/>
    <property type="match status" value="1"/>
</dbReference>
<evidence type="ECO:0000256" key="8">
    <source>
        <dbReference type="ARBA" id="ARBA00022723"/>
    </source>
</evidence>
<dbReference type="GO" id="GO:0008237">
    <property type="term" value="F:metallopeptidase activity"/>
    <property type="evidence" value="ECO:0007669"/>
    <property type="project" value="UniProtKB-UniRule"/>
</dbReference>
<dbReference type="RefSeq" id="WP_079730004.1">
    <property type="nucleotide sequence ID" value="NZ_FVZE01000002.1"/>
</dbReference>
<keyword evidence="8" id="KW-0479">Metal-binding</keyword>
<keyword evidence="19" id="KW-1185">Reference proteome</keyword>
<dbReference type="AlphaFoldDB" id="A0A1U6HE07"/>
<evidence type="ECO:0000256" key="4">
    <source>
        <dbReference type="ARBA" id="ARBA00012564"/>
    </source>
</evidence>
<comment type="cofactor">
    <cofactor evidence="2">
        <name>Zn(2+)</name>
        <dbReference type="ChEBI" id="CHEBI:29105"/>
    </cofactor>
</comment>
<evidence type="ECO:0000256" key="5">
    <source>
        <dbReference type="ARBA" id="ARBA00015611"/>
    </source>
</evidence>
<feature type="domain" description="Peptidase M1 alanyl aminopeptidase C-terminal" evidence="16">
    <location>
        <begin position="563"/>
        <end position="883"/>
    </location>
</feature>
<dbReference type="PRINTS" id="PR00756">
    <property type="entry name" value="ALADIPTASE"/>
</dbReference>
<dbReference type="Pfam" id="PF17432">
    <property type="entry name" value="DUF3458_C"/>
    <property type="match status" value="1"/>
</dbReference>
<evidence type="ECO:0000256" key="3">
    <source>
        <dbReference type="ARBA" id="ARBA00010136"/>
    </source>
</evidence>
<evidence type="ECO:0000256" key="2">
    <source>
        <dbReference type="ARBA" id="ARBA00001947"/>
    </source>
</evidence>
<dbReference type="FunFam" id="3.30.2010.30:FF:000002">
    <property type="entry name" value="Putative aminopeptidase N"/>
    <property type="match status" value="1"/>
</dbReference>
<dbReference type="CDD" id="cd09600">
    <property type="entry name" value="M1_APN"/>
    <property type="match status" value="1"/>
</dbReference>
<dbReference type="InterPro" id="IPR037144">
    <property type="entry name" value="Peptidase_M1_pepN_C_sf"/>
</dbReference>
<gene>
    <name evidence="18" type="ORF">SAMN06295987_102220</name>
</gene>
<dbReference type="GO" id="GO:0016285">
    <property type="term" value="F:alanyl aminopeptidase activity"/>
    <property type="evidence" value="ECO:0007669"/>
    <property type="project" value="UniProtKB-EC"/>
</dbReference>
<dbReference type="InterPro" id="IPR024601">
    <property type="entry name" value="Peptidase_M1_pepN_C"/>
</dbReference>
<evidence type="ECO:0000259" key="15">
    <source>
        <dbReference type="Pfam" id="PF11940"/>
    </source>
</evidence>
<dbReference type="InterPro" id="IPR042097">
    <property type="entry name" value="Aminopeptidase_N-like_N_sf"/>
</dbReference>
<reference evidence="19" key="1">
    <citation type="submission" date="2017-02" db="EMBL/GenBank/DDBJ databases">
        <authorList>
            <person name="Varghese N."/>
            <person name="Submissions S."/>
        </authorList>
    </citation>
    <scope>NUCLEOTIDE SEQUENCE [LARGE SCALE GENOMIC DNA]</scope>
    <source>
        <strain evidence="19">SM117</strain>
    </source>
</reference>
<dbReference type="InterPro" id="IPR014782">
    <property type="entry name" value="Peptidase_M1_dom"/>
</dbReference>
<keyword evidence="11" id="KW-0482">Metalloprotease</keyword>
<evidence type="ECO:0000256" key="6">
    <source>
        <dbReference type="ARBA" id="ARBA00022438"/>
    </source>
</evidence>
<evidence type="ECO:0000256" key="9">
    <source>
        <dbReference type="ARBA" id="ARBA00022801"/>
    </source>
</evidence>
<evidence type="ECO:0000313" key="18">
    <source>
        <dbReference type="EMBL" id="SLJ94004.1"/>
    </source>
</evidence>
<evidence type="ECO:0000256" key="10">
    <source>
        <dbReference type="ARBA" id="ARBA00022833"/>
    </source>
</evidence>
<dbReference type="Gene3D" id="3.30.2010.30">
    <property type="match status" value="1"/>
</dbReference>
<dbReference type="Pfam" id="PF11940">
    <property type="entry name" value="DUF3458"/>
    <property type="match status" value="1"/>
</dbReference>
<dbReference type="SUPFAM" id="SSF63737">
    <property type="entry name" value="Leukotriene A4 hydrolase N-terminal domain"/>
    <property type="match status" value="1"/>
</dbReference>
<dbReference type="Gene3D" id="1.25.50.10">
    <property type="entry name" value="Peptidase M1, alanyl aminopeptidase, C-terminal domain"/>
    <property type="match status" value="1"/>
</dbReference>
<dbReference type="InterPro" id="IPR038438">
    <property type="entry name" value="PepN_Ig-like_sf"/>
</dbReference>
<evidence type="ECO:0000256" key="13">
    <source>
        <dbReference type="SAM" id="MobiDB-lite"/>
    </source>
</evidence>
<dbReference type="EC" id="3.4.11.2" evidence="4 12"/>
<evidence type="ECO:0000259" key="16">
    <source>
        <dbReference type="Pfam" id="PF17432"/>
    </source>
</evidence>
<protein>
    <recommendedName>
        <fullName evidence="5 12">Aminopeptidase N</fullName>
        <ecNumber evidence="4 12">3.4.11.2</ecNumber>
    </recommendedName>
</protein>
<dbReference type="InterPro" id="IPR012779">
    <property type="entry name" value="Peptidase_M1_pepN"/>
</dbReference>
<dbReference type="Proteomes" id="UP000190989">
    <property type="component" value="Unassembled WGS sequence"/>
</dbReference>
<keyword evidence="10" id="KW-0862">Zinc</keyword>
<keyword evidence="7" id="KW-0645">Protease</keyword>
<dbReference type="InterPro" id="IPR045357">
    <property type="entry name" value="Aminopeptidase_N-like_N"/>
</dbReference>
<proteinExistence type="inferred from homology"/>
<evidence type="ECO:0000259" key="17">
    <source>
        <dbReference type="Pfam" id="PF17900"/>
    </source>
</evidence>
<dbReference type="STRING" id="428990.SAMN06295987_102220"/>
<feature type="domain" description="Aminopeptidase N-like N-terminal" evidence="17">
    <location>
        <begin position="115"/>
        <end position="209"/>
    </location>
</feature>
<keyword evidence="6 18" id="KW-0031">Aminopeptidase</keyword>
<dbReference type="SUPFAM" id="SSF55486">
    <property type="entry name" value="Metalloproteases ('zincins'), catalytic domain"/>
    <property type="match status" value="1"/>
</dbReference>
<name>A0A1U6HE07_9SPHN</name>
<dbReference type="Gene3D" id="2.60.40.1730">
    <property type="entry name" value="tricorn interacting facor f3 domain"/>
    <property type="match status" value="1"/>
</dbReference>
<keyword evidence="9" id="KW-0378">Hydrolase</keyword>